<reference evidence="4 5" key="1">
    <citation type="submission" date="2020-12" db="EMBL/GenBank/DDBJ databases">
        <title>WGS of Thermoactinomyces spp.</title>
        <authorList>
            <person name="Cheng K."/>
        </authorList>
    </citation>
    <scope>NUCLEOTIDE SEQUENCE [LARGE SCALE GENOMIC DNA]</scope>
    <source>
        <strain evidence="5">CICC 10671\DSM 43846</strain>
    </source>
</reference>
<dbReference type="HAMAP" id="MF_01212">
    <property type="entry name" value="dGTPase_type2"/>
    <property type="match status" value="1"/>
</dbReference>
<dbReference type="SUPFAM" id="SSF109604">
    <property type="entry name" value="HD-domain/PDEase-like"/>
    <property type="match status" value="1"/>
</dbReference>
<evidence type="ECO:0000256" key="2">
    <source>
        <dbReference type="HAMAP-Rule" id="MF_01212"/>
    </source>
</evidence>
<dbReference type="EMBL" id="JAECVW010000002">
    <property type="protein sequence ID" value="MBH8594483.1"/>
    <property type="molecule type" value="Genomic_DNA"/>
</dbReference>
<dbReference type="Proteomes" id="UP000633619">
    <property type="component" value="Unassembled WGS sequence"/>
</dbReference>
<dbReference type="PROSITE" id="PS51831">
    <property type="entry name" value="HD"/>
    <property type="match status" value="1"/>
</dbReference>
<sequence length="440" mass="50522">MLMYRPKENQLYLPEDIERRKASGTRNFKDVRDDFEKDYGRIVHSAAFRRLQSKTQVFWQSAGDFHRTRLTHSMEVAQIARGIGIYLNKHSPFFSENQALDISLLEAAALAHDLGHPPFGHRGEEALHECMLDYGGFEGNAQTFRILTRLEGEAHAGGLNLTRALLLSVMKYPIFLDTAMKRKRGGDDPSLPPKASMFRCDQEAFEWVVSSLSEEEKAYLMKTRDAGRRLTVHQSLECSIIDLADDIAYGTHDAEDAVHLGFIRLAHLKDLLMPFGENPAYQELQKACMILDRTDPEDPQLKYRLKKVFSGLISTLITHVKVKKNDLDVRSPRLKYSVMLPDDLRDLLDRLKELVSEKVILSQRVQTIAWKGQQIIRSLFQALLSEERLLTEHDRMLLNQSSTEAERARVICDYIAGMTDSFAMRMYGRLYGLSRNFFDF</sequence>
<dbReference type="InterPro" id="IPR006674">
    <property type="entry name" value="HD_domain"/>
</dbReference>
<dbReference type="PANTHER" id="PTHR11373:SF32">
    <property type="entry name" value="DEOXYGUANOSINETRIPHOSPHATE TRIPHOSPHOHYDROLASE"/>
    <property type="match status" value="1"/>
</dbReference>
<comment type="caution">
    <text evidence="4">The sequence shown here is derived from an EMBL/GenBank/DDBJ whole genome shotgun (WGS) entry which is preliminary data.</text>
</comment>
<dbReference type="CDD" id="cd00077">
    <property type="entry name" value="HDc"/>
    <property type="match status" value="1"/>
</dbReference>
<dbReference type="InterPro" id="IPR003607">
    <property type="entry name" value="HD/PDEase_dom"/>
</dbReference>
<evidence type="ECO:0000256" key="1">
    <source>
        <dbReference type="ARBA" id="ARBA00022801"/>
    </source>
</evidence>
<dbReference type="NCBIfam" id="NF041026">
    <property type="entry name" value="antiphage_dGTPase"/>
    <property type="match status" value="1"/>
</dbReference>
<dbReference type="PANTHER" id="PTHR11373">
    <property type="entry name" value="DEOXYNUCLEOSIDE TRIPHOSPHATE TRIPHOSPHOHYDROLASE"/>
    <property type="match status" value="1"/>
</dbReference>
<evidence type="ECO:0000259" key="3">
    <source>
        <dbReference type="PROSITE" id="PS51831"/>
    </source>
</evidence>
<evidence type="ECO:0000313" key="4">
    <source>
        <dbReference type="EMBL" id="MBH8594483.1"/>
    </source>
</evidence>
<comment type="similarity">
    <text evidence="2">Belongs to the dGTPase family. Type 2 subfamily.</text>
</comment>
<keyword evidence="1 2" id="KW-0378">Hydrolase</keyword>
<dbReference type="SMART" id="SM00471">
    <property type="entry name" value="HDc"/>
    <property type="match status" value="1"/>
</dbReference>
<feature type="domain" description="HD" evidence="3">
    <location>
        <begin position="69"/>
        <end position="250"/>
    </location>
</feature>
<dbReference type="NCBIfam" id="NF003701">
    <property type="entry name" value="PRK05318.1"/>
    <property type="match status" value="1"/>
</dbReference>
<dbReference type="InterPro" id="IPR026875">
    <property type="entry name" value="PHydrolase_assoc_dom"/>
</dbReference>
<dbReference type="Gene3D" id="1.10.3210.10">
    <property type="entry name" value="Hypothetical protein af1432"/>
    <property type="match status" value="1"/>
</dbReference>
<dbReference type="RefSeq" id="WP_181731729.1">
    <property type="nucleotide sequence ID" value="NZ_JACEIR010000003.1"/>
</dbReference>
<organism evidence="4 5">
    <name type="scientific">Thermoactinomyces intermedius</name>
    <dbReference type="NCBI Taxonomy" id="2024"/>
    <lineage>
        <taxon>Bacteria</taxon>
        <taxon>Bacillati</taxon>
        <taxon>Bacillota</taxon>
        <taxon>Bacilli</taxon>
        <taxon>Bacillales</taxon>
        <taxon>Thermoactinomycetaceae</taxon>
        <taxon>Thermoactinomyces</taxon>
    </lineage>
</organism>
<evidence type="ECO:0000313" key="5">
    <source>
        <dbReference type="Proteomes" id="UP000633619"/>
    </source>
</evidence>
<dbReference type="Pfam" id="PF01966">
    <property type="entry name" value="HD"/>
    <property type="match status" value="1"/>
</dbReference>
<dbReference type="GO" id="GO:0006203">
    <property type="term" value="P:dGTP catabolic process"/>
    <property type="evidence" value="ECO:0007669"/>
    <property type="project" value="TreeGrafter"/>
</dbReference>
<dbReference type="Pfam" id="PF13286">
    <property type="entry name" value="HD_assoc"/>
    <property type="match status" value="1"/>
</dbReference>
<accession>A0A8I1AEB4</accession>
<name>A0A8I1AEB4_THEIN</name>
<dbReference type="InterPro" id="IPR006261">
    <property type="entry name" value="dGTPase"/>
</dbReference>
<dbReference type="NCBIfam" id="TIGR01353">
    <property type="entry name" value="dGTP_triPase"/>
    <property type="match status" value="1"/>
</dbReference>
<gene>
    <name evidence="4" type="ORF">I8U20_03965</name>
</gene>
<protein>
    <recommendedName>
        <fullName evidence="2">Deoxyguanosinetriphosphate triphosphohydrolase-like protein</fullName>
    </recommendedName>
</protein>
<keyword evidence="5" id="KW-1185">Reference proteome</keyword>
<dbReference type="GO" id="GO:0008832">
    <property type="term" value="F:dGTPase activity"/>
    <property type="evidence" value="ECO:0007669"/>
    <property type="project" value="TreeGrafter"/>
</dbReference>
<dbReference type="AlphaFoldDB" id="A0A8I1AEB4"/>
<proteinExistence type="inferred from homology"/>
<dbReference type="InterPro" id="IPR023023">
    <property type="entry name" value="dNTPase_2"/>
</dbReference>
<dbReference type="InterPro" id="IPR050135">
    <property type="entry name" value="dGTPase-like"/>
</dbReference>